<keyword evidence="1" id="KW-1133">Transmembrane helix</keyword>
<evidence type="ECO:0000313" key="2">
    <source>
        <dbReference type="EMBL" id="RKS95596.1"/>
    </source>
</evidence>
<keyword evidence="1" id="KW-0472">Membrane</keyword>
<reference evidence="2 3" key="1">
    <citation type="submission" date="2018-10" db="EMBL/GenBank/DDBJ databases">
        <title>Genomic Encyclopedia of Archaeal and Bacterial Type Strains, Phase II (KMG-II): from individual species to whole genera.</title>
        <authorList>
            <person name="Goeker M."/>
        </authorList>
    </citation>
    <scope>NUCLEOTIDE SEQUENCE [LARGE SCALE GENOMIC DNA]</scope>
    <source>
        <strain evidence="2 3">DSM 15094</strain>
    </source>
</reference>
<dbReference type="Proteomes" id="UP000280091">
    <property type="component" value="Unassembled WGS sequence"/>
</dbReference>
<evidence type="ECO:0000313" key="3">
    <source>
        <dbReference type="Proteomes" id="UP000280091"/>
    </source>
</evidence>
<protein>
    <submittedName>
        <fullName evidence="2">Uncharacterized protein</fullName>
    </submittedName>
</protein>
<sequence>MSENKLKHLEFIQNTITRMSTNSFIIKGWTITLISALFVLAQKDSNTTYAILTYITVPIFWYLNAFFLLQERRYRSLYDDVRIKDENLIDFSMDAKTYNAGENTIKECLKADSIWPIYCLMLLIPLGIYLCEKLSKYCC</sequence>
<proteinExistence type="predicted"/>
<dbReference type="EMBL" id="RBXA01000001">
    <property type="protein sequence ID" value="RKS95596.1"/>
    <property type="molecule type" value="Genomic_DNA"/>
</dbReference>
<evidence type="ECO:0000256" key="1">
    <source>
        <dbReference type="SAM" id="Phobius"/>
    </source>
</evidence>
<feature type="transmembrane region" description="Helical" evidence="1">
    <location>
        <begin position="47"/>
        <end position="69"/>
    </location>
</feature>
<comment type="caution">
    <text evidence="2">The sequence shown here is derived from an EMBL/GenBank/DDBJ whole genome shotgun (WGS) entry which is preliminary data.</text>
</comment>
<organism evidence="2 3">
    <name type="scientific">Flavobacterium limicola</name>
    <dbReference type="NCBI Taxonomy" id="180441"/>
    <lineage>
        <taxon>Bacteria</taxon>
        <taxon>Pseudomonadati</taxon>
        <taxon>Bacteroidota</taxon>
        <taxon>Flavobacteriia</taxon>
        <taxon>Flavobacteriales</taxon>
        <taxon>Flavobacteriaceae</taxon>
        <taxon>Flavobacterium</taxon>
    </lineage>
</organism>
<feature type="transmembrane region" description="Helical" evidence="1">
    <location>
        <begin position="113"/>
        <end position="130"/>
    </location>
</feature>
<keyword evidence="3" id="KW-1185">Reference proteome</keyword>
<gene>
    <name evidence="2" type="ORF">BC952_1289</name>
</gene>
<dbReference type="RefSeq" id="WP_121364670.1">
    <property type="nucleotide sequence ID" value="NZ_RBXA01000001.1"/>
</dbReference>
<accession>A0A495S8V6</accession>
<dbReference type="OrthoDB" id="573709at2"/>
<dbReference type="AlphaFoldDB" id="A0A495S8V6"/>
<feature type="transmembrane region" description="Helical" evidence="1">
    <location>
        <begin position="21"/>
        <end position="41"/>
    </location>
</feature>
<keyword evidence="1" id="KW-0812">Transmembrane</keyword>
<name>A0A495S8V6_9FLAO</name>